<feature type="transmembrane region" description="Helical" evidence="6">
    <location>
        <begin position="372"/>
        <end position="389"/>
    </location>
</feature>
<keyword evidence="2" id="KW-1003">Cell membrane</keyword>
<comment type="caution">
    <text evidence="7">The sequence shown here is derived from an EMBL/GenBank/DDBJ whole genome shotgun (WGS) entry which is preliminary data.</text>
</comment>
<dbReference type="Pfam" id="PF07690">
    <property type="entry name" value="MFS_1"/>
    <property type="match status" value="1"/>
</dbReference>
<evidence type="ECO:0000313" key="7">
    <source>
        <dbReference type="EMBL" id="MCW9713319.1"/>
    </source>
</evidence>
<sequence length="431" mass="46569">MSEAKQSSNKSGGLKAPLLPFILITSLFFMWGLANNLTDTLLAAFKRIMSLSDFQTSWIQIAFYGAYFCLALPAAVFIKRFTYKSGVLLGLGMYVLGALLFYPASIAMQYGLFLGALYVLAGGLAVLETSCNPYIIAMGDPSTGTRRLNLAQSFNPIGSISGVIISKFYILSQLDMAGAEERAAMSAEQLQTVQQAELDAVMGPYVGLGLLLFFLWIVIASIKMPKASTESTTVDLWPALKRLSKNRKYVMGVVAQFFYVGAQICVWSFTIRYVMDELNVAESAASNYYIAALVIFTFFRFVNTYLMKYLKPTNLLMGSALAGSFFTFIVIAGSGYVGVIALVAISASMSLMFPTIFGLASEGLGEDTKIGSSGLIMAIGGGAALPALQGLLSDATGSIHISYWIPLVCFLVVALYGLLNKKYDLKETASK</sequence>
<keyword evidence="8" id="KW-1185">Reference proteome</keyword>
<dbReference type="InterPro" id="IPR005275">
    <property type="entry name" value="Lfuc_symporter_FucP"/>
</dbReference>
<name>A0ABT3PZQ9_9BACT</name>
<protein>
    <submittedName>
        <fullName evidence="7">L-fucose:H+ symporter permease</fullName>
    </submittedName>
</protein>
<keyword evidence="3 6" id="KW-0812">Transmembrane</keyword>
<proteinExistence type="predicted"/>
<accession>A0ABT3PZQ9</accession>
<reference evidence="7 8" key="1">
    <citation type="submission" date="2021-11" db="EMBL/GenBank/DDBJ databases">
        <title>Aliifidinibius sp. nov., a new bacterium isolated from saline soil.</title>
        <authorList>
            <person name="Galisteo C."/>
            <person name="De La Haba R."/>
            <person name="Sanchez-Porro C."/>
            <person name="Ventosa A."/>
        </authorList>
    </citation>
    <scope>NUCLEOTIDE SEQUENCE [LARGE SCALE GENOMIC DNA]</scope>
    <source>
        <strain evidence="7 8">KACC 190600</strain>
    </source>
</reference>
<dbReference type="SUPFAM" id="SSF103473">
    <property type="entry name" value="MFS general substrate transporter"/>
    <property type="match status" value="1"/>
</dbReference>
<comment type="subcellular location">
    <subcellularLocation>
        <location evidence="1">Cell inner membrane</location>
        <topology evidence="1">Multi-pass membrane protein</topology>
    </subcellularLocation>
</comment>
<feature type="transmembrane region" description="Helical" evidence="6">
    <location>
        <begin position="148"/>
        <end position="170"/>
    </location>
</feature>
<keyword evidence="4 6" id="KW-1133">Transmembrane helix</keyword>
<keyword evidence="5 6" id="KW-0472">Membrane</keyword>
<feature type="transmembrane region" description="Helical" evidence="6">
    <location>
        <begin position="401"/>
        <end position="419"/>
    </location>
</feature>
<evidence type="ECO:0000313" key="8">
    <source>
        <dbReference type="Proteomes" id="UP001207337"/>
    </source>
</evidence>
<dbReference type="Gene3D" id="1.20.1250.20">
    <property type="entry name" value="MFS general substrate transporter like domains"/>
    <property type="match status" value="2"/>
</dbReference>
<dbReference type="PANTHER" id="PTHR43702">
    <property type="entry name" value="L-FUCOSE-PROTON SYMPORTER"/>
    <property type="match status" value="1"/>
</dbReference>
<evidence type="ECO:0000256" key="4">
    <source>
        <dbReference type="ARBA" id="ARBA00022989"/>
    </source>
</evidence>
<feature type="transmembrane region" description="Helical" evidence="6">
    <location>
        <begin position="58"/>
        <end position="78"/>
    </location>
</feature>
<dbReference type="RefSeq" id="WP_265789895.1">
    <property type="nucleotide sequence ID" value="NZ_BAABRS010000002.1"/>
</dbReference>
<feature type="transmembrane region" description="Helical" evidence="6">
    <location>
        <begin position="286"/>
        <end position="303"/>
    </location>
</feature>
<dbReference type="CDD" id="cd17394">
    <property type="entry name" value="MFS_FucP_like"/>
    <property type="match status" value="1"/>
</dbReference>
<feature type="transmembrane region" description="Helical" evidence="6">
    <location>
        <begin position="85"/>
        <end position="104"/>
    </location>
</feature>
<evidence type="ECO:0000256" key="1">
    <source>
        <dbReference type="ARBA" id="ARBA00004429"/>
    </source>
</evidence>
<evidence type="ECO:0000256" key="5">
    <source>
        <dbReference type="ARBA" id="ARBA00023136"/>
    </source>
</evidence>
<dbReference type="InterPro" id="IPR036259">
    <property type="entry name" value="MFS_trans_sf"/>
</dbReference>
<feature type="transmembrane region" description="Helical" evidence="6">
    <location>
        <begin position="202"/>
        <end position="222"/>
    </location>
</feature>
<dbReference type="NCBIfam" id="TIGR00885">
    <property type="entry name" value="fucP"/>
    <property type="match status" value="1"/>
</dbReference>
<dbReference type="PANTHER" id="PTHR43702:SF11">
    <property type="entry name" value="L-FUCOSE-PROTON SYMPORTER"/>
    <property type="match status" value="1"/>
</dbReference>
<feature type="transmembrane region" description="Helical" evidence="6">
    <location>
        <begin position="12"/>
        <end position="34"/>
    </location>
</feature>
<feature type="transmembrane region" description="Helical" evidence="6">
    <location>
        <begin position="339"/>
        <end position="360"/>
    </location>
</feature>
<gene>
    <name evidence="7" type="primary">fucP</name>
    <name evidence="7" type="ORF">LQ318_10410</name>
</gene>
<dbReference type="EMBL" id="JAJNDC010000002">
    <property type="protein sequence ID" value="MCW9713319.1"/>
    <property type="molecule type" value="Genomic_DNA"/>
</dbReference>
<evidence type="ECO:0000256" key="2">
    <source>
        <dbReference type="ARBA" id="ARBA00022475"/>
    </source>
</evidence>
<organism evidence="7 8">
    <name type="scientific">Fodinibius salicampi</name>
    <dbReference type="NCBI Taxonomy" id="1920655"/>
    <lineage>
        <taxon>Bacteria</taxon>
        <taxon>Pseudomonadati</taxon>
        <taxon>Balneolota</taxon>
        <taxon>Balneolia</taxon>
        <taxon>Balneolales</taxon>
        <taxon>Balneolaceae</taxon>
        <taxon>Fodinibius</taxon>
    </lineage>
</organism>
<feature type="transmembrane region" description="Helical" evidence="6">
    <location>
        <begin position="110"/>
        <end position="127"/>
    </location>
</feature>
<dbReference type="InterPro" id="IPR050375">
    <property type="entry name" value="MFS_TsgA-like"/>
</dbReference>
<evidence type="ECO:0000256" key="6">
    <source>
        <dbReference type="SAM" id="Phobius"/>
    </source>
</evidence>
<evidence type="ECO:0000256" key="3">
    <source>
        <dbReference type="ARBA" id="ARBA00022692"/>
    </source>
</evidence>
<feature type="transmembrane region" description="Helical" evidence="6">
    <location>
        <begin position="315"/>
        <end position="333"/>
    </location>
</feature>
<dbReference type="Proteomes" id="UP001207337">
    <property type="component" value="Unassembled WGS sequence"/>
</dbReference>
<dbReference type="InterPro" id="IPR011701">
    <property type="entry name" value="MFS"/>
</dbReference>
<feature type="transmembrane region" description="Helical" evidence="6">
    <location>
        <begin position="249"/>
        <end position="274"/>
    </location>
</feature>